<dbReference type="Proteomes" id="UP001597221">
    <property type="component" value="Unassembled WGS sequence"/>
</dbReference>
<proteinExistence type="inferred from homology"/>
<accession>A0ABW4HSA2</accession>
<feature type="signal peptide" evidence="5">
    <location>
        <begin position="1"/>
        <end position="21"/>
    </location>
</feature>
<dbReference type="InterPro" id="IPR039424">
    <property type="entry name" value="SBP_5"/>
</dbReference>
<feature type="compositionally biased region" description="Acidic residues" evidence="4">
    <location>
        <begin position="27"/>
        <end position="37"/>
    </location>
</feature>
<keyword evidence="8" id="KW-1185">Reference proteome</keyword>
<dbReference type="InterPro" id="IPR030678">
    <property type="entry name" value="Peptide/Ni-bd"/>
</dbReference>
<evidence type="ECO:0000256" key="2">
    <source>
        <dbReference type="ARBA" id="ARBA00022448"/>
    </source>
</evidence>
<protein>
    <submittedName>
        <fullName evidence="7">Oligopeptide ABC transporter substrate-binding protein</fullName>
    </submittedName>
</protein>
<feature type="region of interest" description="Disordered" evidence="4">
    <location>
        <begin position="27"/>
        <end position="78"/>
    </location>
</feature>
<dbReference type="PANTHER" id="PTHR30290:SF9">
    <property type="entry name" value="OLIGOPEPTIDE-BINDING PROTEIN APPA"/>
    <property type="match status" value="1"/>
</dbReference>
<dbReference type="EMBL" id="JBHUDE010000046">
    <property type="protein sequence ID" value="MFD1608002.1"/>
    <property type="molecule type" value="Genomic_DNA"/>
</dbReference>
<evidence type="ECO:0000256" key="4">
    <source>
        <dbReference type="SAM" id="MobiDB-lite"/>
    </source>
</evidence>
<evidence type="ECO:0000256" key="3">
    <source>
        <dbReference type="ARBA" id="ARBA00022729"/>
    </source>
</evidence>
<sequence length="619" mass="69273">MSKSFSKWLLALMLLFVLVLAACSGGDDSEDGTGDTDTDAKTEEEATEEESGSEDGIYSIDDFSPDKTDEGEPIDGGNLNFGLVSDTVFEGVLNYNFYEGNPDAEVMKFFNESLLYYDNNFNYTQDGPAEWEIDEAGTTVTIKIRDNVNWHDGEPVKAEDLAFAYEVIGHPEYTGVRYYAVEDVVGMDEYKAGETDTIEGLEIVDEKTIKITFKEPNPSLLASGMWTYPLAKHIYEDIPIEKMPEDDATRVNPIGYGPFVVDTIVPGESVTYTAYEDYWQGAPKLDSITLKVVAPETVANALETGEIDVVDSFPTDQYPDVEQKLTNVEFLGQIDTAYTYIGFKLGKWVPDDPDKPDGAGSVEMDPDAKMADVNLRRAMWYAVDNDAVGERFYNGLRWAGSTLIIPAFPDYHDDTIETPSYDPEEAKRILDEAGYEDTDGDGFRETPDGEELVIGFASMSGGDTAEPIANYYIQAWEQVGLKVELVDGRLMEFNQFYDRVEADDPAIDIYQAAWGTGYDVDQRGLYGRTAAYNYTRYASEKNDELLAAGASEAAMDIEYRKDIYRQWQELMVEEVPLFPTLYRSVLVPVNNRVTGWSIQTEWNDAFHEVGVTQEDPVLP</sequence>
<dbReference type="NCBIfam" id="NF045467">
    <property type="entry name" value="Opp4A"/>
    <property type="match status" value="1"/>
</dbReference>
<feature type="domain" description="Solute-binding protein family 5" evidence="6">
    <location>
        <begin position="130"/>
        <end position="528"/>
    </location>
</feature>
<reference evidence="8" key="1">
    <citation type="journal article" date="2019" name="Int. J. Syst. Evol. Microbiol.">
        <title>The Global Catalogue of Microorganisms (GCM) 10K type strain sequencing project: providing services to taxonomists for standard genome sequencing and annotation.</title>
        <authorList>
            <consortium name="The Broad Institute Genomics Platform"/>
            <consortium name="The Broad Institute Genome Sequencing Center for Infectious Disease"/>
            <person name="Wu L."/>
            <person name="Ma J."/>
        </authorList>
    </citation>
    <scope>NUCLEOTIDE SEQUENCE [LARGE SCALE GENOMIC DNA]</scope>
    <source>
        <strain evidence="8">CGMCC 1.12376</strain>
    </source>
</reference>
<dbReference type="SUPFAM" id="SSF53850">
    <property type="entry name" value="Periplasmic binding protein-like II"/>
    <property type="match status" value="1"/>
</dbReference>
<evidence type="ECO:0000259" key="6">
    <source>
        <dbReference type="Pfam" id="PF00496"/>
    </source>
</evidence>
<evidence type="ECO:0000313" key="8">
    <source>
        <dbReference type="Proteomes" id="UP001597221"/>
    </source>
</evidence>
<comment type="similarity">
    <text evidence="1">Belongs to the bacterial solute-binding protein 5 family.</text>
</comment>
<dbReference type="InterPro" id="IPR050034">
    <property type="entry name" value="Opp4A"/>
</dbReference>
<dbReference type="PIRSF" id="PIRSF002741">
    <property type="entry name" value="MppA"/>
    <property type="match status" value="1"/>
</dbReference>
<evidence type="ECO:0000313" key="7">
    <source>
        <dbReference type="EMBL" id="MFD1608002.1"/>
    </source>
</evidence>
<keyword evidence="2" id="KW-0813">Transport</keyword>
<dbReference type="PANTHER" id="PTHR30290">
    <property type="entry name" value="PERIPLASMIC BINDING COMPONENT OF ABC TRANSPORTER"/>
    <property type="match status" value="1"/>
</dbReference>
<name>A0ABW4HSA2_9BACI</name>
<dbReference type="Gene3D" id="3.40.190.10">
    <property type="entry name" value="Periplasmic binding protein-like II"/>
    <property type="match status" value="1"/>
</dbReference>
<dbReference type="Gene3D" id="3.10.105.10">
    <property type="entry name" value="Dipeptide-binding Protein, Domain 3"/>
    <property type="match status" value="1"/>
</dbReference>
<evidence type="ECO:0000256" key="5">
    <source>
        <dbReference type="SAM" id="SignalP"/>
    </source>
</evidence>
<dbReference type="PROSITE" id="PS51257">
    <property type="entry name" value="PROKAR_LIPOPROTEIN"/>
    <property type="match status" value="1"/>
</dbReference>
<comment type="caution">
    <text evidence="7">The sequence shown here is derived from an EMBL/GenBank/DDBJ whole genome shotgun (WGS) entry which is preliminary data.</text>
</comment>
<dbReference type="InterPro" id="IPR000914">
    <property type="entry name" value="SBP_5_dom"/>
</dbReference>
<feature type="chain" id="PRO_5047226842" evidence="5">
    <location>
        <begin position="22"/>
        <end position="619"/>
    </location>
</feature>
<evidence type="ECO:0000256" key="1">
    <source>
        <dbReference type="ARBA" id="ARBA00005695"/>
    </source>
</evidence>
<dbReference type="CDD" id="cd08510">
    <property type="entry name" value="PBP2_Lactococcal_OppA_like"/>
    <property type="match status" value="1"/>
</dbReference>
<dbReference type="RefSeq" id="WP_379597337.1">
    <property type="nucleotide sequence ID" value="NZ_JBHUDE010000046.1"/>
</dbReference>
<organism evidence="7 8">
    <name type="scientific">Oceanobacillus luteolus</name>
    <dbReference type="NCBI Taxonomy" id="1274358"/>
    <lineage>
        <taxon>Bacteria</taxon>
        <taxon>Bacillati</taxon>
        <taxon>Bacillota</taxon>
        <taxon>Bacilli</taxon>
        <taxon>Bacillales</taxon>
        <taxon>Bacillaceae</taxon>
        <taxon>Oceanobacillus</taxon>
    </lineage>
</organism>
<keyword evidence="3 5" id="KW-0732">Signal</keyword>
<gene>
    <name evidence="7" type="primary">opp4A</name>
    <name evidence="7" type="ORF">ACFSBH_10075</name>
</gene>
<dbReference type="Pfam" id="PF00496">
    <property type="entry name" value="SBP_bac_5"/>
    <property type="match status" value="1"/>
</dbReference>